<evidence type="ECO:0000256" key="6">
    <source>
        <dbReference type="SAM" id="MobiDB-lite"/>
    </source>
</evidence>
<dbReference type="PRINTS" id="PR00420">
    <property type="entry name" value="RNGMNOXGNASE"/>
</dbReference>
<evidence type="ECO:0000256" key="3">
    <source>
        <dbReference type="ARBA" id="ARBA00022827"/>
    </source>
</evidence>
<dbReference type="PANTHER" id="PTHR13789">
    <property type="entry name" value="MONOOXYGENASE"/>
    <property type="match status" value="1"/>
</dbReference>
<evidence type="ECO:0000313" key="8">
    <source>
        <dbReference type="EMBL" id="KAK5545264.1"/>
    </source>
</evidence>
<keyword evidence="4" id="KW-0560">Oxidoreductase</keyword>
<dbReference type="GO" id="GO:0004497">
    <property type="term" value="F:monooxygenase activity"/>
    <property type="evidence" value="ECO:0007669"/>
    <property type="project" value="UniProtKB-KW"/>
</dbReference>
<feature type="compositionally biased region" description="Polar residues" evidence="6">
    <location>
        <begin position="448"/>
        <end position="467"/>
    </location>
</feature>
<reference evidence="8 9" key="1">
    <citation type="submission" date="2023-06" db="EMBL/GenBank/DDBJ databases">
        <title>Black Yeasts Isolated from many extreme environments.</title>
        <authorList>
            <person name="Coleine C."/>
            <person name="Stajich J.E."/>
            <person name="Selbmann L."/>
        </authorList>
    </citation>
    <scope>NUCLEOTIDE SEQUENCE [LARGE SCALE GENOMIC DNA]</scope>
    <source>
        <strain evidence="8 9">CCFEE 5887</strain>
    </source>
</reference>
<evidence type="ECO:0000259" key="7">
    <source>
        <dbReference type="Pfam" id="PF01494"/>
    </source>
</evidence>
<protein>
    <recommendedName>
        <fullName evidence="7">FAD-binding domain-containing protein</fullName>
    </recommendedName>
</protein>
<accession>A0AAV9QMN2</accession>
<feature type="region of interest" description="Disordered" evidence="6">
    <location>
        <begin position="344"/>
        <end position="363"/>
    </location>
</feature>
<evidence type="ECO:0000256" key="2">
    <source>
        <dbReference type="ARBA" id="ARBA00022630"/>
    </source>
</evidence>
<feature type="domain" description="FAD-binding" evidence="7">
    <location>
        <begin position="520"/>
        <end position="559"/>
    </location>
</feature>
<dbReference type="GO" id="GO:0071949">
    <property type="term" value="F:FAD binding"/>
    <property type="evidence" value="ECO:0007669"/>
    <property type="project" value="InterPro"/>
</dbReference>
<feature type="compositionally biased region" description="Low complexity" evidence="6">
    <location>
        <begin position="344"/>
        <end position="359"/>
    </location>
</feature>
<feature type="compositionally biased region" description="Low complexity" evidence="6">
    <location>
        <begin position="561"/>
        <end position="579"/>
    </location>
</feature>
<feature type="region of interest" description="Disordered" evidence="6">
    <location>
        <begin position="561"/>
        <end position="593"/>
    </location>
</feature>
<dbReference type="AlphaFoldDB" id="A0AAV9QMN2"/>
<evidence type="ECO:0000256" key="1">
    <source>
        <dbReference type="ARBA" id="ARBA00007992"/>
    </source>
</evidence>
<dbReference type="PANTHER" id="PTHR13789:SF309">
    <property type="entry name" value="PUTATIVE (AFU_ORTHOLOGUE AFUA_6G14510)-RELATED"/>
    <property type="match status" value="1"/>
</dbReference>
<keyword evidence="9" id="KW-1185">Reference proteome</keyword>
<dbReference type="SUPFAM" id="SSF51905">
    <property type="entry name" value="FAD/NAD(P)-binding domain"/>
    <property type="match status" value="1"/>
</dbReference>
<comment type="similarity">
    <text evidence="1">Belongs to the paxM FAD-dependent monooxygenase family.</text>
</comment>
<dbReference type="InterPro" id="IPR036188">
    <property type="entry name" value="FAD/NAD-bd_sf"/>
</dbReference>
<dbReference type="EMBL" id="JAXLQG010000001">
    <property type="protein sequence ID" value="KAK5545264.1"/>
    <property type="molecule type" value="Genomic_DNA"/>
</dbReference>
<dbReference type="InterPro" id="IPR050493">
    <property type="entry name" value="FAD-dep_Monooxygenase_BioMet"/>
</dbReference>
<keyword evidence="3" id="KW-0274">FAD</keyword>
<keyword evidence="5" id="KW-0503">Monooxygenase</keyword>
<keyword evidence="2" id="KW-0285">Flavoprotein</keyword>
<evidence type="ECO:0000256" key="4">
    <source>
        <dbReference type="ARBA" id="ARBA00023002"/>
    </source>
</evidence>
<sequence length="695" mass="75661">MVKIIIIGGGVSGLSSYLFLYKHLLSSASRSSHDIKIYDAYDVRGSDFISLENSHAAAYEGGSKDDPSTNPSSFAPHTIGAAIGLSRNGLNVLARFDPEQRDDASTLIKKVISCGHPFQCWEVSTARGFKLVDTDIVTKDTPAERQEKIPASYQGVLIARQVFWEVLRDRVLQIAPDKSALRQRKVVGVIIGSETSPNIVEFEDGSQEQADLVIGADGLRSVLRKSMFESSESEGDIQIDGERRESWLESWLNWTPWKMRSHKTSIDYVTPCYEPLLLSHVTALRSFTVLLYAADKIRRGLVGLGGFIPSSVLQSVGHKPGNMSIVFGPNGFVGCGYLTSTLPSTNPNSTSSPSSSPEPMTSPVPGPLAGWWSTFSSADPYPFHTASTRDPSTETFDARLALAALLGRHSTWKNHTVAAIVHHIESSIPEKDACGNVNGSADLSTTPVSSCIDTTPSQQSLPNTVSEASDDRRRTEGPFQDPDPAHHSTSTLTPFDPLLGLQTSYPTYTTPELPYWHVGGRAILIGDGAHALQPSSGQGASQALEDAEALSLLLAHFLSPSHSSSSSVSTSSTSTSSASQDSDETNDSSTTTTITTTAAIKTALEIFESIRKPRVHTIHDHSQKMSRMKGDMGLMMEWVMYLMIWLTCAWCPDPFLHTYEFFPHGTNPPKYVKMYVMHVDELTVFTPSWGSSNVP</sequence>
<organism evidence="8 9">
    <name type="scientific">Vermiconidia calcicola</name>
    <dbReference type="NCBI Taxonomy" id="1690605"/>
    <lineage>
        <taxon>Eukaryota</taxon>
        <taxon>Fungi</taxon>
        <taxon>Dikarya</taxon>
        <taxon>Ascomycota</taxon>
        <taxon>Pezizomycotina</taxon>
        <taxon>Dothideomycetes</taxon>
        <taxon>Dothideomycetidae</taxon>
        <taxon>Mycosphaerellales</taxon>
        <taxon>Extremaceae</taxon>
        <taxon>Vermiconidia</taxon>
    </lineage>
</organism>
<dbReference type="Gene3D" id="3.50.50.60">
    <property type="entry name" value="FAD/NAD(P)-binding domain"/>
    <property type="match status" value="2"/>
</dbReference>
<dbReference type="Proteomes" id="UP001345827">
    <property type="component" value="Unassembled WGS sequence"/>
</dbReference>
<dbReference type="Pfam" id="PF01494">
    <property type="entry name" value="FAD_binding_3"/>
    <property type="match status" value="1"/>
</dbReference>
<evidence type="ECO:0000256" key="5">
    <source>
        <dbReference type="ARBA" id="ARBA00023033"/>
    </source>
</evidence>
<proteinExistence type="inferred from homology"/>
<gene>
    <name evidence="8" type="ORF">LTR25_000271</name>
</gene>
<evidence type="ECO:0000313" key="9">
    <source>
        <dbReference type="Proteomes" id="UP001345827"/>
    </source>
</evidence>
<feature type="region of interest" description="Disordered" evidence="6">
    <location>
        <begin position="448"/>
        <end position="496"/>
    </location>
</feature>
<name>A0AAV9QMN2_9PEZI</name>
<dbReference type="InterPro" id="IPR002938">
    <property type="entry name" value="FAD-bd"/>
</dbReference>
<comment type="caution">
    <text evidence="8">The sequence shown here is derived from an EMBL/GenBank/DDBJ whole genome shotgun (WGS) entry which is preliminary data.</text>
</comment>